<organism evidence="3 4">
    <name type="scientific">Hymenobacter caeli</name>
    <dbReference type="NCBI Taxonomy" id="2735894"/>
    <lineage>
        <taxon>Bacteria</taxon>
        <taxon>Pseudomonadati</taxon>
        <taxon>Bacteroidota</taxon>
        <taxon>Cytophagia</taxon>
        <taxon>Cytophagales</taxon>
        <taxon>Hymenobacteraceae</taxon>
        <taxon>Hymenobacter</taxon>
    </lineage>
</organism>
<keyword evidence="4" id="KW-1185">Reference proteome</keyword>
<protein>
    <recommendedName>
        <fullName evidence="2">CBM6 domain-containing protein</fullName>
    </recommendedName>
</protein>
<accession>A0ABX2FST6</accession>
<keyword evidence="1" id="KW-0732">Signal</keyword>
<dbReference type="Pfam" id="PF18962">
    <property type="entry name" value="Por_Secre_tail"/>
    <property type="match status" value="1"/>
</dbReference>
<comment type="caution">
    <text evidence="3">The sequence shown here is derived from an EMBL/GenBank/DDBJ whole genome shotgun (WGS) entry which is preliminary data.</text>
</comment>
<evidence type="ECO:0000259" key="2">
    <source>
        <dbReference type="PROSITE" id="PS51175"/>
    </source>
</evidence>
<dbReference type="PROSITE" id="PS51318">
    <property type="entry name" value="TAT"/>
    <property type="match status" value="1"/>
</dbReference>
<evidence type="ECO:0000313" key="4">
    <source>
        <dbReference type="Proteomes" id="UP000779507"/>
    </source>
</evidence>
<dbReference type="InterPro" id="IPR006311">
    <property type="entry name" value="TAT_signal"/>
</dbReference>
<reference evidence="3 4" key="1">
    <citation type="submission" date="2020-05" db="EMBL/GenBank/DDBJ databases">
        <title>Genomic Encyclopedia of Type Strains, Phase IV (KMG-V): Genome sequencing to study the core and pangenomes of soil and plant-associated prokaryotes.</title>
        <authorList>
            <person name="Whitman W."/>
        </authorList>
    </citation>
    <scope>NUCLEOTIDE SEQUENCE [LARGE SCALE GENOMIC DNA]</scope>
    <source>
        <strain evidence="3 4">9A</strain>
    </source>
</reference>
<name>A0ABX2FST6_9BACT</name>
<proteinExistence type="predicted"/>
<gene>
    <name evidence="3" type="ORF">HNP98_002274</name>
</gene>
<dbReference type="Proteomes" id="UP000779507">
    <property type="component" value="Unassembled WGS sequence"/>
</dbReference>
<sequence length="407" mass="42033">MKQLYPSSQKRNLLAPALGAFALGAALLAAPAAHAQTRIEAEAATNTLTGGAVVAMTLATASNGSYVDFNGAPSGLTIPYTAATAGAYDLIIRYESQYDFKYGTLSINNTAATAPSIQLYFKSTKTGSTFLSTSKIRVNLVAGANTITIAGGYNYYGIDYISLQAAPATVTPLALSAAGRVEAELGTLYLAQAVTRDGEAATVSGTTAATTGYVTNLAVAVNSTITLPITVATTGLYQIAVGARAQFALKSFDLSVNARGKLTTAVPTADPGFASFVVGKYNLTAGTNTITISNADYVDFDYMDVTPTTGTATAARASADAQKALTVYPNPTDGQSLNVSLDLATAQNATIELVNTLGQRVLSTSRNLKAGGNQFQVATDHVAAGVYQLVVRNGDQPTLSRRVLVSK</sequence>
<dbReference type="NCBIfam" id="TIGR04183">
    <property type="entry name" value="Por_Secre_tail"/>
    <property type="match status" value="1"/>
</dbReference>
<dbReference type="InterPro" id="IPR026444">
    <property type="entry name" value="Secre_tail"/>
</dbReference>
<evidence type="ECO:0000313" key="3">
    <source>
        <dbReference type="EMBL" id="NRT19445.1"/>
    </source>
</evidence>
<evidence type="ECO:0000256" key="1">
    <source>
        <dbReference type="SAM" id="SignalP"/>
    </source>
</evidence>
<dbReference type="Pfam" id="PF16990">
    <property type="entry name" value="CBM_35"/>
    <property type="match status" value="2"/>
</dbReference>
<dbReference type="Gene3D" id="2.60.120.260">
    <property type="entry name" value="Galactose-binding domain-like"/>
    <property type="match status" value="2"/>
</dbReference>
<dbReference type="EMBL" id="JABSNP010000009">
    <property type="protein sequence ID" value="NRT19445.1"/>
    <property type="molecule type" value="Genomic_DNA"/>
</dbReference>
<dbReference type="RefSeq" id="WP_173810167.1">
    <property type="nucleotide sequence ID" value="NZ_JABSNP010000009.1"/>
</dbReference>
<dbReference type="InterPro" id="IPR005084">
    <property type="entry name" value="CBM6"/>
</dbReference>
<dbReference type="SUPFAM" id="SSF49785">
    <property type="entry name" value="Galactose-binding domain-like"/>
    <property type="match status" value="1"/>
</dbReference>
<feature type="signal peptide" evidence="1">
    <location>
        <begin position="1"/>
        <end position="35"/>
    </location>
</feature>
<feature type="chain" id="PRO_5047347593" description="CBM6 domain-containing protein" evidence="1">
    <location>
        <begin position="36"/>
        <end position="407"/>
    </location>
</feature>
<feature type="domain" description="CBM6" evidence="2">
    <location>
        <begin position="37"/>
        <end position="164"/>
    </location>
</feature>
<dbReference type="InterPro" id="IPR008979">
    <property type="entry name" value="Galactose-bd-like_sf"/>
</dbReference>
<dbReference type="PROSITE" id="PS51175">
    <property type="entry name" value="CBM6"/>
    <property type="match status" value="1"/>
</dbReference>